<comment type="caution">
    <text evidence="1">The sequence shown here is derived from an EMBL/GenBank/DDBJ whole genome shotgun (WGS) entry which is preliminary data.</text>
</comment>
<keyword evidence="2" id="KW-1185">Reference proteome</keyword>
<protein>
    <submittedName>
        <fullName evidence="1">Uncharacterized protein</fullName>
    </submittedName>
</protein>
<dbReference type="Proteomes" id="UP000053455">
    <property type="component" value="Unassembled WGS sequence"/>
</dbReference>
<gene>
    <name evidence="1" type="ORF">AAV99_06995</name>
</gene>
<dbReference type="STRING" id="874156.GCA_001021555_01920"/>
<organism evidence="1 2">
    <name type="scientific">Aurantiacibacter marinus</name>
    <dbReference type="NCBI Taxonomy" id="874156"/>
    <lineage>
        <taxon>Bacteria</taxon>
        <taxon>Pseudomonadati</taxon>
        <taxon>Pseudomonadota</taxon>
        <taxon>Alphaproteobacteria</taxon>
        <taxon>Sphingomonadales</taxon>
        <taxon>Erythrobacteraceae</taxon>
        <taxon>Aurantiacibacter</taxon>
    </lineage>
</organism>
<evidence type="ECO:0000313" key="2">
    <source>
        <dbReference type="Proteomes" id="UP000053455"/>
    </source>
</evidence>
<accession>A0A0H0XLP0</accession>
<dbReference type="PATRIC" id="fig|874156.12.peg.1438"/>
<sequence length="256" mass="28674">MEDMRSILAKDRRSRLSQASIRRCKRCWAVENDRVHPIKGRFEMLEILNENAGAITAIATVVLALLTTALWVENRALRKAGSNPYITAYLRPHPDGTGGVQFVLANVGKGPAFDVKFSILADWDDFEMHKVLFQDDEDRAPISAVPESVEFHFLFGISFELARNRDDEICFLKPFDVSVAYADALGRKHRSNCTIDLKQFSGLKGVLAKSNDKQIADSLSKIDKHLAAISKQSPSISPVIQASSFTDRVLRWLKGR</sequence>
<dbReference type="EMBL" id="LBHU01000002">
    <property type="protein sequence ID" value="KLI63508.1"/>
    <property type="molecule type" value="Genomic_DNA"/>
</dbReference>
<proteinExistence type="predicted"/>
<reference evidence="1 2" key="1">
    <citation type="submission" date="2015-04" db="EMBL/GenBank/DDBJ databases">
        <title>The draft genome sequence of Erythrobacter marinus HWDM-33.</title>
        <authorList>
            <person name="Zhuang L."/>
            <person name="Liu Y."/>
            <person name="Shao Z."/>
        </authorList>
    </citation>
    <scope>NUCLEOTIDE SEQUENCE [LARGE SCALE GENOMIC DNA]</scope>
    <source>
        <strain evidence="1 2">HWDM-33</strain>
    </source>
</reference>
<dbReference type="AlphaFoldDB" id="A0A0H0XLP0"/>
<name>A0A0H0XLP0_9SPHN</name>
<evidence type="ECO:0000313" key="1">
    <source>
        <dbReference type="EMBL" id="KLI63508.1"/>
    </source>
</evidence>